<keyword evidence="11" id="KW-0560">Oxidoreductase</keyword>
<dbReference type="GO" id="GO:0020037">
    <property type="term" value="F:heme binding"/>
    <property type="evidence" value="ECO:0007669"/>
    <property type="project" value="InterPro"/>
</dbReference>
<dbReference type="PROSITE" id="PS50873">
    <property type="entry name" value="PEROXIDASE_4"/>
    <property type="match status" value="1"/>
</dbReference>
<keyword evidence="12" id="KW-1185">Reference proteome</keyword>
<feature type="domain" description="WSC" evidence="10">
    <location>
        <begin position="538"/>
        <end position="629"/>
    </location>
</feature>
<evidence type="ECO:0000256" key="4">
    <source>
        <dbReference type="ARBA" id="ARBA00022989"/>
    </source>
</evidence>
<dbReference type="GO" id="GO:0005886">
    <property type="term" value="C:plasma membrane"/>
    <property type="evidence" value="ECO:0007669"/>
    <property type="project" value="TreeGrafter"/>
</dbReference>
<dbReference type="Gene3D" id="1.10.520.10">
    <property type="match status" value="1"/>
</dbReference>
<keyword evidence="2" id="KW-0812">Transmembrane</keyword>
<dbReference type="InterPro" id="IPR002016">
    <property type="entry name" value="Haem_peroxidase"/>
</dbReference>
<feature type="domain" description="WSC" evidence="10">
    <location>
        <begin position="641"/>
        <end position="729"/>
    </location>
</feature>
<dbReference type="AlphaFoldDB" id="A0A6A5WWU3"/>
<sequence>MIWRTSTLPWVLLTWSQYTAAQQTWPSVTDELEDILFLTSGYRSRHFADGVTPCSASPGGVAGRNAAAEWIRTAFHDMAPGNAFQGVGGLDASLMFEADRGENIGSAFTTTLTTYAPFLSSRLSMADIISAGVYSATRSCGGPVIPVRGGRVDATAPGASGVPLPNDGTAVFTSRFNRMGYNRSEMIAFVACGHSLGGVHSSDFPDIVPAGTAPNDYATLDSTVAVFDNKIVTEYFAGTSKNPLIVGPSVKLKKNADTMVYTADGNATMKTLTNAATFSARCRDMFQKMIETVPAGVTLTDPVKPYEVKPYDVQLTLLDGGSQLAFTGEIRIRTTNRGTGSIGKVQLVYKNRTGATATTPIDTTYKGDASGFDDTFSFYSFSTKLPSDSSISSFNVLITNTPGASETQSNGGNGFKVDDTVIYQAPQSCQASGNLTVVAAVRSGTSSPTLRVVVKNPVAGVVVPSLSTTNIPMVTQSTVGAYQLYSASYSGSQAASFGVYSGSSSDNYKNASSLPSACSSLTAPSSTPIPTPTPSSAPFTFQGCYLDNGNPRALDWVGQADDGMTVEKCATFCSSFQLFGLEYGRECYCSNKLASYSTLMGLSDCNMACAGNSTQMCGSGSRLSLYKNNKYSPPVTPSISGYNYLGCYSEATNGRALTDTATTSDKMTVETCATFCGGSSYFGIEYSSECYCGSALQAGSTIQSSDDCNMVCGGNSTEFCGAGNRLNIY</sequence>
<evidence type="ECO:0000313" key="11">
    <source>
        <dbReference type="EMBL" id="KAF2006087.1"/>
    </source>
</evidence>
<dbReference type="Proteomes" id="UP000799779">
    <property type="component" value="Unassembled WGS sequence"/>
</dbReference>
<dbReference type="OrthoDB" id="5985073at2759"/>
<evidence type="ECO:0000256" key="7">
    <source>
        <dbReference type="RuleBase" id="RU004241"/>
    </source>
</evidence>
<comment type="similarity">
    <text evidence="7">Belongs to the peroxidase family.</text>
</comment>
<gene>
    <name evidence="11" type="ORF">P154DRAFT_423418</name>
</gene>
<keyword evidence="11" id="KW-0575">Peroxidase</keyword>
<dbReference type="EMBL" id="ML977561">
    <property type="protein sequence ID" value="KAF2006087.1"/>
    <property type="molecule type" value="Genomic_DNA"/>
</dbReference>
<feature type="non-terminal residue" evidence="11">
    <location>
        <position position="729"/>
    </location>
</feature>
<evidence type="ECO:0000256" key="6">
    <source>
        <dbReference type="ARBA" id="ARBA00023180"/>
    </source>
</evidence>
<comment type="subcellular location">
    <subcellularLocation>
        <location evidence="1">Membrane</location>
        <topology evidence="1">Single-pass membrane protein</topology>
    </subcellularLocation>
</comment>
<keyword evidence="3 8" id="KW-0732">Signal</keyword>
<feature type="chain" id="PRO_5025562054" evidence="8">
    <location>
        <begin position="22"/>
        <end position="729"/>
    </location>
</feature>
<keyword evidence="5" id="KW-0472">Membrane</keyword>
<dbReference type="PANTHER" id="PTHR24269:SF16">
    <property type="entry name" value="PROTEIN SLG1"/>
    <property type="match status" value="1"/>
</dbReference>
<dbReference type="PANTHER" id="PTHR24269">
    <property type="entry name" value="KREMEN PROTEIN"/>
    <property type="match status" value="1"/>
</dbReference>
<dbReference type="GO" id="GO:0004601">
    <property type="term" value="F:peroxidase activity"/>
    <property type="evidence" value="ECO:0007669"/>
    <property type="project" value="UniProtKB-KW"/>
</dbReference>
<evidence type="ECO:0000256" key="3">
    <source>
        <dbReference type="ARBA" id="ARBA00022729"/>
    </source>
</evidence>
<evidence type="ECO:0000259" key="10">
    <source>
        <dbReference type="PROSITE" id="PS51212"/>
    </source>
</evidence>
<accession>A0A6A5WWU3</accession>
<evidence type="ECO:0000256" key="8">
    <source>
        <dbReference type="SAM" id="SignalP"/>
    </source>
</evidence>
<dbReference type="PROSITE" id="PS51212">
    <property type="entry name" value="WSC"/>
    <property type="match status" value="2"/>
</dbReference>
<evidence type="ECO:0000259" key="9">
    <source>
        <dbReference type="PROSITE" id="PS50873"/>
    </source>
</evidence>
<dbReference type="InterPro" id="IPR051836">
    <property type="entry name" value="Kremen_rcpt"/>
</dbReference>
<dbReference type="SMART" id="SM00321">
    <property type="entry name" value="WSC"/>
    <property type="match status" value="2"/>
</dbReference>
<feature type="signal peptide" evidence="8">
    <location>
        <begin position="1"/>
        <end position="21"/>
    </location>
</feature>
<evidence type="ECO:0000313" key="12">
    <source>
        <dbReference type="Proteomes" id="UP000799779"/>
    </source>
</evidence>
<proteinExistence type="inferred from homology"/>
<keyword evidence="4" id="KW-1133">Transmembrane helix</keyword>
<name>A0A6A5WWU3_9PLEO</name>
<keyword evidence="6" id="KW-0325">Glycoprotein</keyword>
<dbReference type="Pfam" id="PF01822">
    <property type="entry name" value="WSC"/>
    <property type="match status" value="2"/>
</dbReference>
<dbReference type="InterPro" id="IPR002889">
    <property type="entry name" value="WSC_carb-bd"/>
</dbReference>
<feature type="domain" description="Plant heme peroxidase family profile" evidence="9">
    <location>
        <begin position="123"/>
        <end position="331"/>
    </location>
</feature>
<reference evidence="11" key="1">
    <citation type="journal article" date="2020" name="Stud. Mycol.">
        <title>101 Dothideomycetes genomes: a test case for predicting lifestyles and emergence of pathogens.</title>
        <authorList>
            <person name="Haridas S."/>
            <person name="Albert R."/>
            <person name="Binder M."/>
            <person name="Bloem J."/>
            <person name="Labutti K."/>
            <person name="Salamov A."/>
            <person name="Andreopoulos B."/>
            <person name="Baker S."/>
            <person name="Barry K."/>
            <person name="Bills G."/>
            <person name="Bluhm B."/>
            <person name="Cannon C."/>
            <person name="Castanera R."/>
            <person name="Culley D."/>
            <person name="Daum C."/>
            <person name="Ezra D."/>
            <person name="Gonzalez J."/>
            <person name="Henrissat B."/>
            <person name="Kuo A."/>
            <person name="Liang C."/>
            <person name="Lipzen A."/>
            <person name="Lutzoni F."/>
            <person name="Magnuson J."/>
            <person name="Mondo S."/>
            <person name="Nolan M."/>
            <person name="Ohm R."/>
            <person name="Pangilinan J."/>
            <person name="Park H.-J."/>
            <person name="Ramirez L."/>
            <person name="Alfaro M."/>
            <person name="Sun H."/>
            <person name="Tritt A."/>
            <person name="Yoshinaga Y."/>
            <person name="Zwiers L.-H."/>
            <person name="Turgeon B."/>
            <person name="Goodwin S."/>
            <person name="Spatafora J."/>
            <person name="Crous P."/>
            <person name="Grigoriev I."/>
        </authorList>
    </citation>
    <scope>NUCLEOTIDE SEQUENCE</scope>
    <source>
        <strain evidence="11">CBS 123094</strain>
    </source>
</reference>
<dbReference type="Pfam" id="PF00141">
    <property type="entry name" value="peroxidase"/>
    <property type="match status" value="1"/>
</dbReference>
<dbReference type="InterPro" id="IPR010255">
    <property type="entry name" value="Haem_peroxidase_sf"/>
</dbReference>
<dbReference type="GO" id="GO:0006979">
    <property type="term" value="P:response to oxidative stress"/>
    <property type="evidence" value="ECO:0007669"/>
    <property type="project" value="InterPro"/>
</dbReference>
<evidence type="ECO:0000256" key="5">
    <source>
        <dbReference type="ARBA" id="ARBA00023136"/>
    </source>
</evidence>
<evidence type="ECO:0000256" key="1">
    <source>
        <dbReference type="ARBA" id="ARBA00004167"/>
    </source>
</evidence>
<dbReference type="SUPFAM" id="SSF48113">
    <property type="entry name" value="Heme-dependent peroxidases"/>
    <property type="match status" value="1"/>
</dbReference>
<evidence type="ECO:0000256" key="2">
    <source>
        <dbReference type="ARBA" id="ARBA00022692"/>
    </source>
</evidence>
<organism evidence="11 12">
    <name type="scientific">Amniculicola lignicola CBS 123094</name>
    <dbReference type="NCBI Taxonomy" id="1392246"/>
    <lineage>
        <taxon>Eukaryota</taxon>
        <taxon>Fungi</taxon>
        <taxon>Dikarya</taxon>
        <taxon>Ascomycota</taxon>
        <taxon>Pezizomycotina</taxon>
        <taxon>Dothideomycetes</taxon>
        <taxon>Pleosporomycetidae</taxon>
        <taxon>Pleosporales</taxon>
        <taxon>Amniculicolaceae</taxon>
        <taxon>Amniculicola</taxon>
    </lineage>
</organism>
<protein>
    <submittedName>
        <fullName evidence="11">Heme peroxidase</fullName>
    </submittedName>
</protein>